<evidence type="ECO:0000256" key="2">
    <source>
        <dbReference type="SAM" id="Phobius"/>
    </source>
</evidence>
<dbReference type="RefSeq" id="WP_377943965.1">
    <property type="nucleotide sequence ID" value="NZ_JBHUCX010000043.1"/>
</dbReference>
<evidence type="ECO:0000259" key="3">
    <source>
        <dbReference type="Pfam" id="PF01478"/>
    </source>
</evidence>
<comment type="similarity">
    <text evidence="1">Belongs to the peptidase A24 family.</text>
</comment>
<dbReference type="GO" id="GO:0004190">
    <property type="term" value="F:aspartic-type endopeptidase activity"/>
    <property type="evidence" value="ECO:0007669"/>
    <property type="project" value="UniProtKB-EC"/>
</dbReference>
<feature type="domain" description="Prepilin type IV endopeptidase peptidase" evidence="3">
    <location>
        <begin position="7"/>
        <end position="108"/>
    </location>
</feature>
<keyword evidence="2" id="KW-1133">Transmembrane helix</keyword>
<accession>A0ABW4JMM0</accession>
<organism evidence="4 5">
    <name type="scientific">Alicyclobacillus fodiniaquatilis</name>
    <dbReference type="NCBI Taxonomy" id="1661150"/>
    <lineage>
        <taxon>Bacteria</taxon>
        <taxon>Bacillati</taxon>
        <taxon>Bacillota</taxon>
        <taxon>Bacilli</taxon>
        <taxon>Bacillales</taxon>
        <taxon>Alicyclobacillaceae</taxon>
        <taxon>Alicyclobacillus</taxon>
    </lineage>
</organism>
<feature type="transmembrane region" description="Helical" evidence="2">
    <location>
        <begin position="123"/>
        <end position="142"/>
    </location>
</feature>
<dbReference type="PANTHER" id="PTHR30487:SF0">
    <property type="entry name" value="PREPILIN LEADER PEPTIDASE_N-METHYLTRANSFERASE-RELATED"/>
    <property type="match status" value="1"/>
</dbReference>
<dbReference type="Pfam" id="PF01478">
    <property type="entry name" value="Peptidase_A24"/>
    <property type="match status" value="1"/>
</dbReference>
<sequence length="144" mass="15689">MILIWVIIGVILLMAAWQDIRTHQIHFLATFSGVMLGLIIHAISHGWYGLIISLIGLLTGAVLAFPLWKFARMGEGDVLLYCAIGALLGPESVMASFAISNAMILLFTFPELLGKRAKKSHPLAPWIAAGTVIGAIVLRFLFSF</sequence>
<proteinExistence type="inferred from homology"/>
<protein>
    <submittedName>
        <fullName evidence="4">Prepilin peptidase</fullName>
        <ecNumber evidence="4">3.4.23.43</ecNumber>
    </submittedName>
</protein>
<keyword evidence="2" id="KW-0472">Membrane</keyword>
<feature type="transmembrane region" description="Helical" evidence="2">
    <location>
        <begin position="46"/>
        <end position="66"/>
    </location>
</feature>
<comment type="caution">
    <text evidence="4">The sequence shown here is derived from an EMBL/GenBank/DDBJ whole genome shotgun (WGS) entry which is preliminary data.</text>
</comment>
<dbReference type="PANTHER" id="PTHR30487">
    <property type="entry name" value="TYPE 4 PREPILIN-LIKE PROTEINS LEADER PEPTIDE-PROCESSING ENZYME"/>
    <property type="match status" value="1"/>
</dbReference>
<evidence type="ECO:0000313" key="5">
    <source>
        <dbReference type="Proteomes" id="UP001597079"/>
    </source>
</evidence>
<keyword evidence="4" id="KW-0378">Hydrolase</keyword>
<keyword evidence="5" id="KW-1185">Reference proteome</keyword>
<feature type="transmembrane region" description="Helical" evidence="2">
    <location>
        <begin position="78"/>
        <end position="103"/>
    </location>
</feature>
<name>A0ABW4JMM0_9BACL</name>
<dbReference type="Gene3D" id="1.20.120.1220">
    <property type="match status" value="1"/>
</dbReference>
<evidence type="ECO:0000313" key="4">
    <source>
        <dbReference type="EMBL" id="MFD1676072.1"/>
    </source>
</evidence>
<reference evidence="5" key="1">
    <citation type="journal article" date="2019" name="Int. J. Syst. Evol. Microbiol.">
        <title>The Global Catalogue of Microorganisms (GCM) 10K type strain sequencing project: providing services to taxonomists for standard genome sequencing and annotation.</title>
        <authorList>
            <consortium name="The Broad Institute Genomics Platform"/>
            <consortium name="The Broad Institute Genome Sequencing Center for Infectious Disease"/>
            <person name="Wu L."/>
            <person name="Ma J."/>
        </authorList>
    </citation>
    <scope>NUCLEOTIDE SEQUENCE [LARGE SCALE GENOMIC DNA]</scope>
    <source>
        <strain evidence="5">CGMCC 1.12286</strain>
    </source>
</reference>
<dbReference type="EMBL" id="JBHUCX010000043">
    <property type="protein sequence ID" value="MFD1676072.1"/>
    <property type="molecule type" value="Genomic_DNA"/>
</dbReference>
<keyword evidence="2" id="KW-0812">Transmembrane</keyword>
<dbReference type="InterPro" id="IPR000045">
    <property type="entry name" value="Prepilin_IV_endopep_pep"/>
</dbReference>
<evidence type="ECO:0000256" key="1">
    <source>
        <dbReference type="ARBA" id="ARBA00005801"/>
    </source>
</evidence>
<gene>
    <name evidence="4" type="ORF">ACFSB2_15315</name>
</gene>
<dbReference type="Proteomes" id="UP001597079">
    <property type="component" value="Unassembled WGS sequence"/>
</dbReference>
<dbReference type="InterPro" id="IPR050882">
    <property type="entry name" value="Prepilin_peptidase/N-MTase"/>
</dbReference>
<dbReference type="EC" id="3.4.23.43" evidence="4"/>